<dbReference type="AlphaFoldDB" id="A0AAQ3NUC4"/>
<dbReference type="EMBL" id="CP144697">
    <property type="protein sequence ID" value="WVZ15490.1"/>
    <property type="molecule type" value="Genomic_DNA"/>
</dbReference>
<dbReference type="SUPFAM" id="SSF82153">
    <property type="entry name" value="FAS1 domain"/>
    <property type="match status" value="1"/>
</dbReference>
<organism evidence="3 4">
    <name type="scientific">Vigna mungo</name>
    <name type="common">Black gram</name>
    <name type="synonym">Phaseolus mungo</name>
    <dbReference type="NCBI Taxonomy" id="3915"/>
    <lineage>
        <taxon>Eukaryota</taxon>
        <taxon>Viridiplantae</taxon>
        <taxon>Streptophyta</taxon>
        <taxon>Embryophyta</taxon>
        <taxon>Tracheophyta</taxon>
        <taxon>Spermatophyta</taxon>
        <taxon>Magnoliopsida</taxon>
        <taxon>eudicotyledons</taxon>
        <taxon>Gunneridae</taxon>
        <taxon>Pentapetalae</taxon>
        <taxon>rosids</taxon>
        <taxon>fabids</taxon>
        <taxon>Fabales</taxon>
        <taxon>Fabaceae</taxon>
        <taxon>Papilionoideae</taxon>
        <taxon>50 kb inversion clade</taxon>
        <taxon>NPAAA clade</taxon>
        <taxon>indigoferoid/millettioid clade</taxon>
        <taxon>Phaseoleae</taxon>
        <taxon>Vigna</taxon>
    </lineage>
</organism>
<comment type="similarity">
    <text evidence="1">Belongs to the fasciclin-like AGP family.</text>
</comment>
<evidence type="ECO:0000313" key="4">
    <source>
        <dbReference type="Proteomes" id="UP001374535"/>
    </source>
</evidence>
<dbReference type="InterPro" id="IPR036378">
    <property type="entry name" value="FAS1_dom_sf"/>
</dbReference>
<evidence type="ECO:0000259" key="2">
    <source>
        <dbReference type="SMART" id="SM00554"/>
    </source>
</evidence>
<feature type="domain" description="FAS1" evidence="2">
    <location>
        <begin position="99"/>
        <end position="190"/>
    </location>
</feature>
<proteinExistence type="inferred from homology"/>
<sequence>MNSVKSCHGSTTSVFEVVRGSHDFPIFVIFAGFAYLRNYWVKFTHYGTKTNNGGPSSTPSPPTQQINNSFDGLIGATHFGAWISILSSDNGTLLPFSATLFISCDAALDGFLPDPLLLPYHVVPQRLPFSNLLLLPRRARLLTLLTGKTISVTHNSPANFSLDHIPLIHPDLFSTPSLAVHGVQSFLNYSYDSRLNGVV</sequence>
<evidence type="ECO:0000313" key="3">
    <source>
        <dbReference type="EMBL" id="WVZ15490.1"/>
    </source>
</evidence>
<evidence type="ECO:0000256" key="1">
    <source>
        <dbReference type="ARBA" id="ARBA00007843"/>
    </source>
</evidence>
<name>A0AAQ3NUC4_VIGMU</name>
<protein>
    <recommendedName>
        <fullName evidence="2">FAS1 domain-containing protein</fullName>
    </recommendedName>
</protein>
<dbReference type="PANTHER" id="PTHR33985">
    <property type="entry name" value="OS02G0491300 PROTEIN-RELATED"/>
    <property type="match status" value="1"/>
</dbReference>
<reference evidence="3 4" key="1">
    <citation type="journal article" date="2023" name="Life. Sci Alliance">
        <title>Evolutionary insights into 3D genome organization and epigenetic landscape of Vigna mungo.</title>
        <authorList>
            <person name="Junaid A."/>
            <person name="Singh B."/>
            <person name="Bhatia S."/>
        </authorList>
    </citation>
    <scope>NUCLEOTIDE SEQUENCE [LARGE SCALE GENOMIC DNA]</scope>
    <source>
        <strain evidence="3">Urdbean</strain>
    </source>
</reference>
<dbReference type="PANTHER" id="PTHR33985:SF5">
    <property type="entry name" value="FASCICLIN-LIKE ARABINOGALACTAN FAMILY PROTEIN"/>
    <property type="match status" value="1"/>
</dbReference>
<keyword evidence="4" id="KW-1185">Reference proteome</keyword>
<dbReference type="InterPro" id="IPR000782">
    <property type="entry name" value="FAS1_domain"/>
</dbReference>
<gene>
    <name evidence="3" type="ORF">V8G54_013056</name>
</gene>
<dbReference type="InterPro" id="IPR052806">
    <property type="entry name" value="Fasciclin-like_AGP"/>
</dbReference>
<dbReference type="Proteomes" id="UP001374535">
    <property type="component" value="Chromosome 4"/>
</dbReference>
<dbReference type="SMART" id="SM00554">
    <property type="entry name" value="FAS1"/>
    <property type="match status" value="1"/>
</dbReference>
<accession>A0AAQ3NUC4</accession>